<organism evidence="1 2">
    <name type="scientific">Phaeocystidibacter marisrubri</name>
    <dbReference type="NCBI Taxonomy" id="1577780"/>
    <lineage>
        <taxon>Bacteria</taxon>
        <taxon>Pseudomonadati</taxon>
        <taxon>Bacteroidota</taxon>
        <taxon>Flavobacteriia</taxon>
        <taxon>Flavobacteriales</taxon>
        <taxon>Phaeocystidibacteraceae</taxon>
        <taxon>Phaeocystidibacter</taxon>
    </lineage>
</organism>
<dbReference type="EMBL" id="WBVQ01000002">
    <property type="protein sequence ID" value="KAB2816532.1"/>
    <property type="molecule type" value="Genomic_DNA"/>
</dbReference>
<gene>
    <name evidence="1" type="ORF">F8C82_12690</name>
</gene>
<proteinExistence type="predicted"/>
<evidence type="ECO:0000313" key="1">
    <source>
        <dbReference type="EMBL" id="KAB2816532.1"/>
    </source>
</evidence>
<reference evidence="1 2" key="1">
    <citation type="submission" date="2019-10" db="EMBL/GenBank/DDBJ databases">
        <title>Genome sequence of Phaeocystidibacter marisrubri JCM30614 (type strain).</title>
        <authorList>
            <person name="Bowman J.P."/>
        </authorList>
    </citation>
    <scope>NUCLEOTIDE SEQUENCE [LARGE SCALE GENOMIC DNA]</scope>
    <source>
        <strain evidence="1 2">JCM 30614</strain>
    </source>
</reference>
<protein>
    <submittedName>
        <fullName evidence="1">Uncharacterized protein</fullName>
    </submittedName>
</protein>
<evidence type="ECO:0000313" key="2">
    <source>
        <dbReference type="Proteomes" id="UP000484164"/>
    </source>
</evidence>
<dbReference type="AlphaFoldDB" id="A0A6L3ZGE9"/>
<name>A0A6L3ZGE9_9FLAO</name>
<comment type="caution">
    <text evidence="1">The sequence shown here is derived from an EMBL/GenBank/DDBJ whole genome shotgun (WGS) entry which is preliminary data.</text>
</comment>
<accession>A0A6L3ZGE9</accession>
<sequence length="132" mass="14182">MSTVKITACDNQLILVATTWEKSYLVANIQSGNGNSVDVTLDLDYAKQFSGTVNLDGVNQPLSGTYSVTIPEEKVNLSMIGINWGGAADLAVNLDGKDYKYSKNPTPAMIIPLGDPYVDDNTGMQSMMVSLK</sequence>
<dbReference type="Proteomes" id="UP000484164">
    <property type="component" value="Unassembled WGS sequence"/>
</dbReference>
<dbReference type="RefSeq" id="WP_151693959.1">
    <property type="nucleotide sequence ID" value="NZ_BMGX01000001.1"/>
</dbReference>
<keyword evidence="2" id="KW-1185">Reference proteome</keyword>
<dbReference type="OrthoDB" id="1189445at2"/>